<keyword evidence="10" id="KW-1133">Transmembrane helix</keyword>
<evidence type="ECO:0000256" key="4">
    <source>
        <dbReference type="ARBA" id="ARBA00022679"/>
    </source>
</evidence>
<keyword evidence="6" id="KW-0418">Kinase</keyword>
<dbReference type="RefSeq" id="WP_131957000.1">
    <property type="nucleotide sequence ID" value="NZ_SMFL01000002.1"/>
</dbReference>
<comment type="caution">
    <text evidence="12">The sequence shown here is derived from an EMBL/GenBank/DDBJ whole genome shotgun (WGS) entry which is preliminary data.</text>
</comment>
<evidence type="ECO:0000256" key="3">
    <source>
        <dbReference type="ARBA" id="ARBA00022553"/>
    </source>
</evidence>
<keyword evidence="7" id="KW-0067">ATP-binding</keyword>
<gene>
    <name evidence="12" type="ORF">E0F88_04875</name>
</gene>
<organism evidence="12 13">
    <name type="scientific">Dyadobacter psychrotolerans</name>
    <dbReference type="NCBI Taxonomy" id="2541721"/>
    <lineage>
        <taxon>Bacteria</taxon>
        <taxon>Pseudomonadati</taxon>
        <taxon>Bacteroidota</taxon>
        <taxon>Cytophagia</taxon>
        <taxon>Cytophagales</taxon>
        <taxon>Spirosomataceae</taxon>
        <taxon>Dyadobacter</taxon>
    </lineage>
</organism>
<dbReference type="SMART" id="SM00387">
    <property type="entry name" value="HATPase_c"/>
    <property type="match status" value="1"/>
</dbReference>
<dbReference type="SMART" id="SM00028">
    <property type="entry name" value="TPR"/>
    <property type="match status" value="6"/>
</dbReference>
<evidence type="ECO:0000256" key="1">
    <source>
        <dbReference type="ARBA" id="ARBA00000085"/>
    </source>
</evidence>
<reference evidence="12 13" key="1">
    <citation type="submission" date="2019-03" db="EMBL/GenBank/DDBJ databases">
        <title>Dyadobacter AR-3-6 sp. nov., isolated from arctic soil.</title>
        <authorList>
            <person name="Chaudhary D.K."/>
        </authorList>
    </citation>
    <scope>NUCLEOTIDE SEQUENCE [LARGE SCALE GENOMIC DNA]</scope>
    <source>
        <strain evidence="12 13">AR-3-6</strain>
    </source>
</reference>
<evidence type="ECO:0000313" key="12">
    <source>
        <dbReference type="EMBL" id="TDE17236.1"/>
    </source>
</evidence>
<evidence type="ECO:0000259" key="11">
    <source>
        <dbReference type="PROSITE" id="PS50109"/>
    </source>
</evidence>
<feature type="repeat" description="TPR" evidence="9">
    <location>
        <begin position="174"/>
        <end position="207"/>
    </location>
</feature>
<dbReference type="CDD" id="cd16917">
    <property type="entry name" value="HATPase_UhpB-NarQ-NarX-like"/>
    <property type="match status" value="1"/>
</dbReference>
<keyword evidence="10" id="KW-0472">Membrane</keyword>
<dbReference type="Proteomes" id="UP000294850">
    <property type="component" value="Unassembled WGS sequence"/>
</dbReference>
<dbReference type="Pfam" id="PF02518">
    <property type="entry name" value="HATPase_c"/>
    <property type="match status" value="1"/>
</dbReference>
<dbReference type="InterPro" id="IPR011712">
    <property type="entry name" value="Sig_transdc_His_kin_sub3_dim/P"/>
</dbReference>
<dbReference type="SUPFAM" id="SSF55874">
    <property type="entry name" value="ATPase domain of HSP90 chaperone/DNA topoisomerase II/histidine kinase"/>
    <property type="match status" value="1"/>
</dbReference>
<dbReference type="InterPro" id="IPR050482">
    <property type="entry name" value="Sensor_HK_TwoCompSys"/>
</dbReference>
<keyword evidence="5" id="KW-0547">Nucleotide-binding</keyword>
<evidence type="ECO:0000256" key="8">
    <source>
        <dbReference type="ARBA" id="ARBA00023012"/>
    </source>
</evidence>
<evidence type="ECO:0000256" key="2">
    <source>
        <dbReference type="ARBA" id="ARBA00012438"/>
    </source>
</evidence>
<dbReference type="EC" id="2.7.13.3" evidence="2"/>
<dbReference type="OrthoDB" id="613934at2"/>
<dbReference type="InterPro" id="IPR003594">
    <property type="entry name" value="HATPase_dom"/>
</dbReference>
<feature type="domain" description="Histidine kinase" evidence="11">
    <location>
        <begin position="508"/>
        <end position="694"/>
    </location>
</feature>
<dbReference type="AlphaFoldDB" id="A0A4R5DS01"/>
<dbReference type="PANTHER" id="PTHR24421:SF10">
    <property type="entry name" value="NITRATE_NITRITE SENSOR PROTEIN NARQ"/>
    <property type="match status" value="1"/>
</dbReference>
<evidence type="ECO:0000313" key="13">
    <source>
        <dbReference type="Proteomes" id="UP000294850"/>
    </source>
</evidence>
<dbReference type="InterPro" id="IPR005467">
    <property type="entry name" value="His_kinase_dom"/>
</dbReference>
<keyword evidence="10" id="KW-0812">Transmembrane</keyword>
<sequence length="694" mass="77952">MDESPTLTIEIKSVLKTFLLVILVGCCLGATAQKIDSLQLELKKSAADTNRVNIFYELGYANWLGGNDSLAIVCCSQSVRLAKKLNFFKGEAKGRLMLVRIEVDRLVDQKSAFAQLDTVMQIAVKNKDHHIEGQLYIRKAQLLETNLTRKAEVMPLYNKALAIFEALGDKSWQGTVYNELGQKMAISGQYSKAIEFLLRARKMQEESGNITALRSTIPNLGVAYAALGLYKEALAAYDDAARIAQNRNDKVLEAFLLNQRAEILEKQSKYKAALEILKKAAAIHEASGASYWLPKTYSRMGRVYTQMKDFDKALKYTELGDKLFQDVVDSDDFLDHVVQVNYGRIYLAKKQYSQVIARASKGLEYAMESDPVLIQESAEYNRQLAEAYQATGDNKKALVYFRAFKNDSDSLLNKESLQKATAMAMNYEFDKKDQLSKLSIQKLQNEKLIQSRNFLIGLSVLAVCIAGIILWSNRKLRGKNQQLVAKNREIELALYKGQNLERKRVASELHDNLNTKLAALRWRMEALNTSSYSEADLKIHNGSIQMLEDIYADVRLISHNMLPAELETHGLVAALLKLTEKLNTNPKTQFTLVIDQMQQRADPKIEFELYNVVLELVNNIIKHAKASKVWLSLSQNEGMLLLTVSDNGVGFTAQSQTNGIGLRNISARIDALHGDWKVESTPDSGTKVVARVPV</sequence>
<keyword evidence="9" id="KW-0802">TPR repeat</keyword>
<dbReference type="GO" id="GO:0046983">
    <property type="term" value="F:protein dimerization activity"/>
    <property type="evidence" value="ECO:0007669"/>
    <property type="project" value="InterPro"/>
</dbReference>
<dbReference type="PROSITE" id="PS50005">
    <property type="entry name" value="TPR"/>
    <property type="match status" value="2"/>
</dbReference>
<dbReference type="PANTHER" id="PTHR24421">
    <property type="entry name" value="NITRATE/NITRITE SENSOR PROTEIN NARX-RELATED"/>
    <property type="match status" value="1"/>
</dbReference>
<accession>A0A4R5DS01</accession>
<dbReference type="GO" id="GO:0005524">
    <property type="term" value="F:ATP binding"/>
    <property type="evidence" value="ECO:0007669"/>
    <property type="project" value="UniProtKB-KW"/>
</dbReference>
<dbReference type="InterPro" id="IPR019734">
    <property type="entry name" value="TPR_rpt"/>
</dbReference>
<evidence type="ECO:0000256" key="7">
    <source>
        <dbReference type="ARBA" id="ARBA00022840"/>
    </source>
</evidence>
<dbReference type="EMBL" id="SMFL01000002">
    <property type="protein sequence ID" value="TDE17236.1"/>
    <property type="molecule type" value="Genomic_DNA"/>
</dbReference>
<evidence type="ECO:0000256" key="10">
    <source>
        <dbReference type="SAM" id="Phobius"/>
    </source>
</evidence>
<name>A0A4R5DS01_9BACT</name>
<dbReference type="SUPFAM" id="SSF48452">
    <property type="entry name" value="TPR-like"/>
    <property type="match status" value="2"/>
</dbReference>
<keyword evidence="8" id="KW-0902">Two-component regulatory system</keyword>
<evidence type="ECO:0000256" key="6">
    <source>
        <dbReference type="ARBA" id="ARBA00022777"/>
    </source>
</evidence>
<feature type="repeat" description="TPR" evidence="9">
    <location>
        <begin position="214"/>
        <end position="247"/>
    </location>
</feature>
<dbReference type="GO" id="GO:0000155">
    <property type="term" value="F:phosphorelay sensor kinase activity"/>
    <property type="evidence" value="ECO:0007669"/>
    <property type="project" value="InterPro"/>
</dbReference>
<feature type="transmembrane region" description="Helical" evidence="10">
    <location>
        <begin position="454"/>
        <end position="472"/>
    </location>
</feature>
<keyword evidence="4" id="KW-0808">Transferase</keyword>
<dbReference type="Pfam" id="PF13424">
    <property type="entry name" value="TPR_12"/>
    <property type="match status" value="1"/>
</dbReference>
<comment type="catalytic activity">
    <reaction evidence="1">
        <text>ATP + protein L-histidine = ADP + protein N-phospho-L-histidine.</text>
        <dbReference type="EC" id="2.7.13.3"/>
    </reaction>
</comment>
<dbReference type="InterPro" id="IPR036890">
    <property type="entry name" value="HATPase_C_sf"/>
</dbReference>
<dbReference type="Gene3D" id="3.30.565.10">
    <property type="entry name" value="Histidine kinase-like ATPase, C-terminal domain"/>
    <property type="match status" value="1"/>
</dbReference>
<evidence type="ECO:0000256" key="5">
    <source>
        <dbReference type="ARBA" id="ARBA00022741"/>
    </source>
</evidence>
<keyword evidence="3" id="KW-0597">Phosphoprotein</keyword>
<keyword evidence="13" id="KW-1185">Reference proteome</keyword>
<dbReference type="PROSITE" id="PS50109">
    <property type="entry name" value="HIS_KIN"/>
    <property type="match status" value="1"/>
</dbReference>
<dbReference type="Gene3D" id="1.20.5.1930">
    <property type="match status" value="1"/>
</dbReference>
<evidence type="ECO:0000256" key="9">
    <source>
        <dbReference type="PROSITE-ProRule" id="PRU00339"/>
    </source>
</evidence>
<dbReference type="InterPro" id="IPR011990">
    <property type="entry name" value="TPR-like_helical_dom_sf"/>
</dbReference>
<dbReference type="Gene3D" id="1.25.40.10">
    <property type="entry name" value="Tetratricopeptide repeat domain"/>
    <property type="match status" value="2"/>
</dbReference>
<proteinExistence type="predicted"/>
<dbReference type="Pfam" id="PF07730">
    <property type="entry name" value="HisKA_3"/>
    <property type="match status" value="1"/>
</dbReference>
<protein>
    <recommendedName>
        <fullName evidence="2">histidine kinase</fullName>
        <ecNumber evidence="2">2.7.13.3</ecNumber>
    </recommendedName>
</protein>
<dbReference type="GO" id="GO:0016020">
    <property type="term" value="C:membrane"/>
    <property type="evidence" value="ECO:0007669"/>
    <property type="project" value="InterPro"/>
</dbReference>